<keyword evidence="10" id="KW-1185">Reference proteome</keyword>
<dbReference type="Proteomes" id="UP001247307">
    <property type="component" value="Unassembled WGS sequence"/>
</dbReference>
<dbReference type="SUPFAM" id="SSF54534">
    <property type="entry name" value="FKBP-like"/>
    <property type="match status" value="1"/>
</dbReference>
<dbReference type="GO" id="GO:0000785">
    <property type="term" value="C:chromatin"/>
    <property type="evidence" value="ECO:0007669"/>
    <property type="project" value="TreeGrafter"/>
</dbReference>
<evidence type="ECO:0000256" key="2">
    <source>
        <dbReference type="ARBA" id="ARBA00006577"/>
    </source>
</evidence>
<evidence type="ECO:0000256" key="1">
    <source>
        <dbReference type="ARBA" id="ARBA00000971"/>
    </source>
</evidence>
<evidence type="ECO:0000256" key="3">
    <source>
        <dbReference type="ARBA" id="ARBA00013194"/>
    </source>
</evidence>
<sequence length="447" mass="48141">MRKKIIIATVPLALLLAACSGPSTPVGDKDGVSSLKVDVKADDQVPDVKFDTPINVKEDTVQIVKEGSGDKIAEGDRVMYRLAAVDGNTDKVVNETYTKKKDAPLIFGPQLKQQASALYEGLKDQKKGATIAFIPKAESDDQRGVMVFTITDVQKPPTYTDMAPGAQFGDKSVTDKIGVKWGADNWAPQVSIDKALNPTKAGARLYGSPKEDGAVITDDMKLSVNTAIIDIATGNQTQDTYSLDTPTKPIMADLKTEMPVLYEALKGQKVGQTVVYVPKTAQGQQATALVMTVTGAEKYHTPTLMKQDQVKKLRDEGKLPTVKEQGAKKVPAITFPKDTKAPQDLVSETIKEGTGPTVKDTDTVTVTYSGWAWDSHKNFDENFTKSPIPMSLDGVIKGWKMGLAGKKVGSTVMLVVPKDLAYGETPQGDAEGDLVFYVKIEKTAAAK</sequence>
<evidence type="ECO:0000256" key="7">
    <source>
        <dbReference type="SAM" id="SignalP"/>
    </source>
</evidence>
<evidence type="ECO:0000313" key="10">
    <source>
        <dbReference type="Proteomes" id="UP001247307"/>
    </source>
</evidence>
<comment type="catalytic activity">
    <reaction evidence="1 6">
        <text>[protein]-peptidylproline (omega=180) = [protein]-peptidylproline (omega=0)</text>
        <dbReference type="Rhea" id="RHEA:16237"/>
        <dbReference type="Rhea" id="RHEA-COMP:10747"/>
        <dbReference type="Rhea" id="RHEA-COMP:10748"/>
        <dbReference type="ChEBI" id="CHEBI:83833"/>
        <dbReference type="ChEBI" id="CHEBI:83834"/>
        <dbReference type="EC" id="5.2.1.8"/>
    </reaction>
</comment>
<dbReference type="InterPro" id="IPR046357">
    <property type="entry name" value="PPIase_dom_sf"/>
</dbReference>
<dbReference type="PANTHER" id="PTHR43811:SF19">
    <property type="entry name" value="39 KDA FK506-BINDING NUCLEAR PROTEIN"/>
    <property type="match status" value="1"/>
</dbReference>
<evidence type="ECO:0000259" key="8">
    <source>
        <dbReference type="PROSITE" id="PS50059"/>
    </source>
</evidence>
<feature type="domain" description="PPIase FKBP-type" evidence="8">
    <location>
        <begin position="361"/>
        <end position="444"/>
    </location>
</feature>
<dbReference type="EC" id="5.2.1.8" evidence="3 6"/>
<dbReference type="Gene3D" id="3.10.50.40">
    <property type="match status" value="1"/>
</dbReference>
<dbReference type="PROSITE" id="PS50059">
    <property type="entry name" value="FKBP_PPIASE"/>
    <property type="match status" value="1"/>
</dbReference>
<feature type="signal peptide" evidence="7">
    <location>
        <begin position="1"/>
        <end position="23"/>
    </location>
</feature>
<dbReference type="AlphaFoldDB" id="A0AAE3YDD7"/>
<comment type="caution">
    <text evidence="9">The sequence shown here is derived from an EMBL/GenBank/DDBJ whole genome shotgun (WGS) entry which is preliminary data.</text>
</comment>
<dbReference type="GO" id="GO:0003755">
    <property type="term" value="F:peptidyl-prolyl cis-trans isomerase activity"/>
    <property type="evidence" value="ECO:0007669"/>
    <property type="project" value="UniProtKB-KW"/>
</dbReference>
<dbReference type="RefSeq" id="WP_309848516.1">
    <property type="nucleotide sequence ID" value="NZ_BAAAIU010000004.1"/>
</dbReference>
<keyword evidence="4 6" id="KW-0697">Rotamase</keyword>
<protein>
    <recommendedName>
        <fullName evidence="3 6">peptidylprolyl isomerase</fullName>
        <ecNumber evidence="3 6">5.2.1.8</ecNumber>
    </recommendedName>
</protein>
<dbReference type="PANTHER" id="PTHR43811">
    <property type="entry name" value="FKBP-TYPE PEPTIDYL-PROLYL CIS-TRANS ISOMERASE FKPA"/>
    <property type="match status" value="1"/>
</dbReference>
<evidence type="ECO:0000256" key="6">
    <source>
        <dbReference type="PROSITE-ProRule" id="PRU00277"/>
    </source>
</evidence>
<dbReference type="Pfam" id="PF00254">
    <property type="entry name" value="FKBP_C"/>
    <property type="match status" value="1"/>
</dbReference>
<keyword evidence="7" id="KW-0732">Signal</keyword>
<proteinExistence type="inferred from homology"/>
<evidence type="ECO:0000256" key="5">
    <source>
        <dbReference type="ARBA" id="ARBA00023235"/>
    </source>
</evidence>
<accession>A0AAE3YDD7</accession>
<comment type="similarity">
    <text evidence="2">Belongs to the FKBP-type PPIase family.</text>
</comment>
<dbReference type="InterPro" id="IPR001179">
    <property type="entry name" value="PPIase_FKBP_dom"/>
</dbReference>
<dbReference type="EMBL" id="JAVDUI010000001">
    <property type="protein sequence ID" value="MDR6891105.1"/>
    <property type="molecule type" value="Genomic_DNA"/>
</dbReference>
<dbReference type="PROSITE" id="PS51257">
    <property type="entry name" value="PROKAR_LIPOPROTEIN"/>
    <property type="match status" value="1"/>
</dbReference>
<name>A0AAE3YDD7_9MICC</name>
<feature type="chain" id="PRO_5041910341" description="peptidylprolyl isomerase" evidence="7">
    <location>
        <begin position="24"/>
        <end position="447"/>
    </location>
</feature>
<keyword evidence="5 6" id="KW-0413">Isomerase</keyword>
<gene>
    <name evidence="9" type="ORF">J2S35_000045</name>
</gene>
<reference evidence="9" key="1">
    <citation type="submission" date="2023-07" db="EMBL/GenBank/DDBJ databases">
        <title>Sequencing the genomes of 1000 actinobacteria strains.</title>
        <authorList>
            <person name="Klenk H.-P."/>
        </authorList>
    </citation>
    <scope>NUCLEOTIDE SEQUENCE</scope>
    <source>
        <strain evidence="9">DSM 13988</strain>
    </source>
</reference>
<evidence type="ECO:0000256" key="4">
    <source>
        <dbReference type="ARBA" id="ARBA00023110"/>
    </source>
</evidence>
<organism evidence="9 10">
    <name type="scientific">Falsarthrobacter nasiphocae</name>
    <dbReference type="NCBI Taxonomy" id="189863"/>
    <lineage>
        <taxon>Bacteria</taxon>
        <taxon>Bacillati</taxon>
        <taxon>Actinomycetota</taxon>
        <taxon>Actinomycetes</taxon>
        <taxon>Micrococcales</taxon>
        <taxon>Micrococcaceae</taxon>
        <taxon>Falsarthrobacter</taxon>
    </lineage>
</organism>
<evidence type="ECO:0000313" key="9">
    <source>
        <dbReference type="EMBL" id="MDR6891105.1"/>
    </source>
</evidence>